<dbReference type="EMBL" id="LTAZ01000013">
    <property type="protein sequence ID" value="KYH24341.1"/>
    <property type="molecule type" value="Genomic_DNA"/>
</dbReference>
<sequence>MGTILVPYGKDPHRNTVLKFAVERAAAANDDLFVYHINEPEDTSPDQIQAEIEQTIQQTNSAVEFEIAIEDLGTVQEKFEQSTISKQKQLADMIDSPDRDYEYIVMGNIERGPIEGFFLSSMSEAVLNTHALPVMLVPISKTS</sequence>
<proteinExistence type="predicted"/>
<organism evidence="2 3">
    <name type="scientific">Halalkalicoccus paucihalophilus</name>
    <dbReference type="NCBI Taxonomy" id="1008153"/>
    <lineage>
        <taxon>Archaea</taxon>
        <taxon>Methanobacteriati</taxon>
        <taxon>Methanobacteriota</taxon>
        <taxon>Stenosarchaea group</taxon>
        <taxon>Halobacteria</taxon>
        <taxon>Halobacteriales</taxon>
        <taxon>Halococcaceae</taxon>
        <taxon>Halalkalicoccus</taxon>
    </lineage>
</organism>
<dbReference type="Pfam" id="PF00582">
    <property type="entry name" value="Usp"/>
    <property type="match status" value="1"/>
</dbReference>
<dbReference type="Gene3D" id="3.40.50.12370">
    <property type="match status" value="1"/>
</dbReference>
<dbReference type="Proteomes" id="UP000075321">
    <property type="component" value="Unassembled WGS sequence"/>
</dbReference>
<comment type="caution">
    <text evidence="2">The sequence shown here is derived from an EMBL/GenBank/DDBJ whole genome shotgun (WGS) entry which is preliminary data.</text>
</comment>
<keyword evidence="3" id="KW-1185">Reference proteome</keyword>
<dbReference type="OrthoDB" id="238087at2157"/>
<protein>
    <submittedName>
        <fullName evidence="2">Universal stress protein family protein</fullName>
    </submittedName>
</protein>
<dbReference type="PATRIC" id="fig|1008153.3.peg.3492"/>
<evidence type="ECO:0000259" key="1">
    <source>
        <dbReference type="Pfam" id="PF00582"/>
    </source>
</evidence>
<dbReference type="AlphaFoldDB" id="A0A151A9I5"/>
<feature type="domain" description="UspA" evidence="1">
    <location>
        <begin position="2"/>
        <end position="138"/>
    </location>
</feature>
<gene>
    <name evidence="2" type="ORF">HAPAU_33240</name>
</gene>
<reference evidence="2 3" key="1">
    <citation type="submission" date="2016-02" db="EMBL/GenBank/DDBJ databases">
        <title>Genome sequence of Halalkalicoccus paucihalophilus DSM 24557.</title>
        <authorList>
            <person name="Poehlein A."/>
            <person name="Daniel R."/>
        </authorList>
    </citation>
    <scope>NUCLEOTIDE SEQUENCE [LARGE SCALE GENOMIC DNA]</scope>
    <source>
        <strain evidence="2 3">DSM 24557</strain>
    </source>
</reference>
<dbReference type="SUPFAM" id="SSF52402">
    <property type="entry name" value="Adenine nucleotide alpha hydrolases-like"/>
    <property type="match status" value="1"/>
</dbReference>
<evidence type="ECO:0000313" key="3">
    <source>
        <dbReference type="Proteomes" id="UP000075321"/>
    </source>
</evidence>
<evidence type="ECO:0000313" key="2">
    <source>
        <dbReference type="EMBL" id="KYH24341.1"/>
    </source>
</evidence>
<dbReference type="CDD" id="cd00293">
    <property type="entry name" value="USP-like"/>
    <property type="match status" value="1"/>
</dbReference>
<name>A0A151A9I5_9EURY</name>
<accession>A0A151A9I5</accession>
<dbReference type="RefSeq" id="WP_066384795.1">
    <property type="nucleotide sequence ID" value="NZ_LTAZ01000013.1"/>
</dbReference>
<dbReference type="InterPro" id="IPR006016">
    <property type="entry name" value="UspA"/>
</dbReference>